<feature type="domain" description="HTH araC/xylS-type" evidence="1">
    <location>
        <begin position="1"/>
        <end position="48"/>
    </location>
</feature>
<proteinExistence type="predicted"/>
<gene>
    <name evidence="2" type="ORF">LDH80_37865</name>
</gene>
<organism evidence="2 3">
    <name type="scientific">Streptomyces tanashiensis</name>
    <dbReference type="NCBI Taxonomy" id="67367"/>
    <lineage>
        <taxon>Bacteria</taxon>
        <taxon>Bacillati</taxon>
        <taxon>Actinomycetota</taxon>
        <taxon>Actinomycetes</taxon>
        <taxon>Kitasatosporales</taxon>
        <taxon>Streptomycetaceae</taxon>
        <taxon>Streptomyces</taxon>
    </lineage>
</organism>
<evidence type="ECO:0000313" key="3">
    <source>
        <dbReference type="Proteomes" id="UP001164506"/>
    </source>
</evidence>
<evidence type="ECO:0000313" key="2">
    <source>
        <dbReference type="EMBL" id="UZX26101.1"/>
    </source>
</evidence>
<dbReference type="InterPro" id="IPR018060">
    <property type="entry name" value="HTH_AraC"/>
</dbReference>
<dbReference type="GeneID" id="95605331"/>
<sequence>MAQRLEPAEYMLETTVLPIALVAHRVGLGSGSPLRAHMRTDFGIPPAA</sequence>
<dbReference type="RefSeq" id="WP_267260246.1">
    <property type="nucleotide sequence ID" value="NZ_CP084204.1"/>
</dbReference>
<accession>A0ABY6R9B0</accession>
<dbReference type="Proteomes" id="UP001164506">
    <property type="component" value="Chromosome"/>
</dbReference>
<name>A0ABY6R9B0_9ACTN</name>
<evidence type="ECO:0000259" key="1">
    <source>
        <dbReference type="PROSITE" id="PS01124"/>
    </source>
</evidence>
<dbReference type="EMBL" id="CP084204">
    <property type="protein sequence ID" value="UZX26101.1"/>
    <property type="molecule type" value="Genomic_DNA"/>
</dbReference>
<keyword evidence="3" id="KW-1185">Reference proteome</keyword>
<protein>
    <recommendedName>
        <fullName evidence="1">HTH araC/xylS-type domain-containing protein</fullName>
    </recommendedName>
</protein>
<reference evidence="2" key="1">
    <citation type="submission" date="2021-09" db="EMBL/GenBank/DDBJ databases">
        <title>Complete genome sequence and metabolic characterization of Streptomyces tanashiensis DSM 731 the producer of antibacterial Kalafungin and diverse secondary metabolites.</title>
        <authorList>
            <person name="Abbasi M.N."/>
            <person name="Anwar M.N."/>
            <person name="Alam K."/>
            <person name="Shoaib M."/>
            <person name="Lin Z."/>
            <person name="Hayat M."/>
            <person name="Ali M.I."/>
            <person name="Malik H.M.T."/>
            <person name="Ahmed I."/>
            <person name="Li A."/>
            <person name="Hailong Wang H."/>
            <person name="Zhang Y."/>
        </authorList>
    </citation>
    <scope>NUCLEOTIDE SEQUENCE</scope>
    <source>
        <strain evidence="2">Kala</strain>
    </source>
</reference>
<dbReference type="PROSITE" id="PS01124">
    <property type="entry name" value="HTH_ARAC_FAMILY_2"/>
    <property type="match status" value="1"/>
</dbReference>